<dbReference type="GO" id="GO:0006508">
    <property type="term" value="P:proteolysis"/>
    <property type="evidence" value="ECO:0007669"/>
    <property type="project" value="UniProtKB-KW"/>
</dbReference>
<evidence type="ECO:0000256" key="3">
    <source>
        <dbReference type="ARBA" id="ARBA00022801"/>
    </source>
</evidence>
<comment type="caution">
    <text evidence="5">Lacks conserved residue(s) required for the propagation of feature annotation.</text>
</comment>
<dbReference type="InterPro" id="IPR000209">
    <property type="entry name" value="Peptidase_S8/S53_dom"/>
</dbReference>
<feature type="non-terminal residue" evidence="7">
    <location>
        <position position="1"/>
    </location>
</feature>
<organism evidence="7 8">
    <name type="scientific">Eiseniibacteriota bacterium</name>
    <dbReference type="NCBI Taxonomy" id="2212470"/>
    <lineage>
        <taxon>Bacteria</taxon>
        <taxon>Candidatus Eiseniibacteriota</taxon>
    </lineage>
</organism>
<dbReference type="PROSITE" id="PS51892">
    <property type="entry name" value="SUBTILASE"/>
    <property type="match status" value="1"/>
</dbReference>
<dbReference type="Proteomes" id="UP000697710">
    <property type="component" value="Unassembled WGS sequence"/>
</dbReference>
<gene>
    <name evidence="7" type="ORF">KC729_21390</name>
</gene>
<feature type="domain" description="Peptidase S8/S53" evidence="6">
    <location>
        <begin position="2"/>
        <end position="244"/>
    </location>
</feature>
<evidence type="ECO:0000259" key="6">
    <source>
        <dbReference type="Pfam" id="PF00082"/>
    </source>
</evidence>
<keyword evidence="2" id="KW-0645">Protease</keyword>
<dbReference type="SUPFAM" id="SSF52743">
    <property type="entry name" value="Subtilisin-like"/>
    <property type="match status" value="1"/>
</dbReference>
<dbReference type="PROSITE" id="PS00138">
    <property type="entry name" value="SUBTILASE_SER"/>
    <property type="match status" value="1"/>
</dbReference>
<evidence type="ECO:0000256" key="4">
    <source>
        <dbReference type="ARBA" id="ARBA00022825"/>
    </source>
</evidence>
<keyword evidence="4" id="KW-0720">Serine protease</keyword>
<feature type="non-terminal residue" evidence="7">
    <location>
        <position position="528"/>
    </location>
</feature>
<reference evidence="7" key="1">
    <citation type="submission" date="2020-04" db="EMBL/GenBank/DDBJ databases">
        <authorList>
            <person name="Zhang T."/>
        </authorList>
    </citation>
    <scope>NUCLEOTIDE SEQUENCE</scope>
    <source>
        <strain evidence="7">HKST-UBA01</strain>
    </source>
</reference>
<dbReference type="Gene3D" id="2.60.40.1120">
    <property type="entry name" value="Carboxypeptidase-like, regulatory domain"/>
    <property type="match status" value="1"/>
</dbReference>
<sequence>SDGHGHGTHVMGIMVGLDAEAGDTLGVAFGAEWIAANALSFQVPDSSFANSVLESFQWFADPDGDPATSDDVPDVLQNSWGVLESEGYRRCDPHWWGAIDNLEAAGTVVIFSAGNEGPGRASLRSPADRADTPLQNFSVGAVSANGEVFPYPIAAFSSRGPSTCPPGTAIKPEIVAPGVGVYSSWISPEVYNVASGTSMAGPHVAGVVALMRQANPDLTVDEVKQILLDTAIAYGAEDNTYGHGLVNAYEAVLGAVSAAGATRVSGVVRDPDGAPLPEASVTIDPGYAWTTSATGRFGGFAQAGDYSVTVEHELLQTRSLGVRHLEVGLPFDLDVTLQDRSGPVVRDLSLRDAVQAVGDSLEIRATLVDFSGTAEAQLWMRRDDASGSEAWRSLPMESRAGNWSARFPLERFGDEFSYYIESSDRIGNVALHPAGGSAAPLHGSYLRLVFEDDAEEDRGWSLGSAGDTPYGHWIRLDPFGTSYLGAPIEPADDHSEPGIACFVTGKGRIDAPPGASDVDDGCVTLTSP</sequence>
<dbReference type="InterPro" id="IPR008969">
    <property type="entry name" value="CarboxyPept-like_regulatory"/>
</dbReference>
<dbReference type="Pfam" id="PF00082">
    <property type="entry name" value="Peptidase_S8"/>
    <property type="match status" value="1"/>
</dbReference>
<dbReference type="PANTHER" id="PTHR43806:SF67">
    <property type="entry name" value="EGF-LIKE DOMAIN-CONTAINING PROTEIN"/>
    <property type="match status" value="1"/>
</dbReference>
<dbReference type="PRINTS" id="PR00723">
    <property type="entry name" value="SUBTILISIN"/>
</dbReference>
<comment type="similarity">
    <text evidence="1 5">Belongs to the peptidase S8 family.</text>
</comment>
<evidence type="ECO:0000313" key="7">
    <source>
        <dbReference type="EMBL" id="MCA9730253.1"/>
    </source>
</evidence>
<dbReference type="InterPro" id="IPR036852">
    <property type="entry name" value="Peptidase_S8/S53_dom_sf"/>
</dbReference>
<evidence type="ECO:0000256" key="2">
    <source>
        <dbReference type="ARBA" id="ARBA00022670"/>
    </source>
</evidence>
<dbReference type="Gene3D" id="3.40.50.200">
    <property type="entry name" value="Peptidase S8/S53 domain"/>
    <property type="match status" value="1"/>
</dbReference>
<dbReference type="AlphaFoldDB" id="A0A956M3F5"/>
<dbReference type="Pfam" id="PF13620">
    <property type="entry name" value="CarboxypepD_reg"/>
    <property type="match status" value="1"/>
</dbReference>
<dbReference type="SUPFAM" id="SSF49464">
    <property type="entry name" value="Carboxypeptidase regulatory domain-like"/>
    <property type="match status" value="1"/>
</dbReference>
<comment type="caution">
    <text evidence="7">The sequence shown here is derived from an EMBL/GenBank/DDBJ whole genome shotgun (WGS) entry which is preliminary data.</text>
</comment>
<dbReference type="GO" id="GO:0004252">
    <property type="term" value="F:serine-type endopeptidase activity"/>
    <property type="evidence" value="ECO:0007669"/>
    <property type="project" value="InterPro"/>
</dbReference>
<protein>
    <submittedName>
        <fullName evidence="7">S8 family serine peptidase</fullName>
    </submittedName>
</protein>
<dbReference type="InterPro" id="IPR015500">
    <property type="entry name" value="Peptidase_S8_subtilisin-rel"/>
</dbReference>
<accession>A0A956M3F5</accession>
<dbReference type="InterPro" id="IPR023828">
    <property type="entry name" value="Peptidase_S8_Ser-AS"/>
</dbReference>
<dbReference type="EMBL" id="JAGQHR010001068">
    <property type="protein sequence ID" value="MCA9730253.1"/>
    <property type="molecule type" value="Genomic_DNA"/>
</dbReference>
<evidence type="ECO:0000313" key="8">
    <source>
        <dbReference type="Proteomes" id="UP000697710"/>
    </source>
</evidence>
<dbReference type="PANTHER" id="PTHR43806">
    <property type="entry name" value="PEPTIDASE S8"/>
    <property type="match status" value="1"/>
</dbReference>
<reference evidence="7" key="2">
    <citation type="journal article" date="2021" name="Microbiome">
        <title>Successional dynamics and alternative stable states in a saline activated sludge microbial community over 9 years.</title>
        <authorList>
            <person name="Wang Y."/>
            <person name="Ye J."/>
            <person name="Ju F."/>
            <person name="Liu L."/>
            <person name="Boyd J.A."/>
            <person name="Deng Y."/>
            <person name="Parks D.H."/>
            <person name="Jiang X."/>
            <person name="Yin X."/>
            <person name="Woodcroft B.J."/>
            <person name="Tyson G.W."/>
            <person name="Hugenholtz P."/>
            <person name="Polz M.F."/>
            <person name="Zhang T."/>
        </authorList>
    </citation>
    <scope>NUCLEOTIDE SEQUENCE</scope>
    <source>
        <strain evidence="7">HKST-UBA01</strain>
    </source>
</reference>
<evidence type="ECO:0000256" key="1">
    <source>
        <dbReference type="ARBA" id="ARBA00011073"/>
    </source>
</evidence>
<dbReference type="InterPro" id="IPR050131">
    <property type="entry name" value="Peptidase_S8_subtilisin-like"/>
</dbReference>
<evidence type="ECO:0000256" key="5">
    <source>
        <dbReference type="PROSITE-ProRule" id="PRU01240"/>
    </source>
</evidence>
<proteinExistence type="inferred from homology"/>
<name>A0A956M3F5_UNCEI</name>
<keyword evidence="3" id="KW-0378">Hydrolase</keyword>